<gene>
    <name evidence="3" type="ORF">V1264_019300</name>
</gene>
<comment type="caution">
    <text evidence="3">The sequence shown here is derived from an EMBL/GenBank/DDBJ whole genome shotgun (WGS) entry which is preliminary data.</text>
</comment>
<keyword evidence="4" id="KW-1185">Reference proteome</keyword>
<evidence type="ECO:0000313" key="3">
    <source>
        <dbReference type="EMBL" id="KAK7104609.1"/>
    </source>
</evidence>
<dbReference type="InterPro" id="IPR041491">
    <property type="entry name" value="TRPM_SLOG"/>
</dbReference>
<dbReference type="PANTHER" id="PTHR13800">
    <property type="entry name" value="TRANSIENT RECEPTOR POTENTIAL CATION CHANNEL, SUBFAMILY M, MEMBER 6"/>
    <property type="match status" value="1"/>
</dbReference>
<evidence type="ECO:0000259" key="2">
    <source>
        <dbReference type="Pfam" id="PF18139"/>
    </source>
</evidence>
<feature type="domain" description="TRPM SLOG" evidence="2">
    <location>
        <begin position="92"/>
        <end position="330"/>
    </location>
</feature>
<protein>
    <recommendedName>
        <fullName evidence="2">TRPM SLOG domain-containing protein</fullName>
    </recommendedName>
</protein>
<evidence type="ECO:0000313" key="4">
    <source>
        <dbReference type="Proteomes" id="UP001374579"/>
    </source>
</evidence>
<name>A0AAN9BG85_9CAEN</name>
<dbReference type="PANTHER" id="PTHR13800:SF12">
    <property type="entry name" value="TRANSIENT RECEPTOR POTENTIAL CATION CHANNEL SUBFAMILY M MEMBER-LIKE 2"/>
    <property type="match status" value="1"/>
</dbReference>
<sequence length="356" mass="38799">MSISTGEVQFVDSLQDAPAKFMHVYYTPNGIHKYKTNDHNTTKQKTNSQNGSRSEKYSPHNSGRKEKSNSPSRDKAEKTGASNSNDDSKTQLPADVWGMLTTTWKLQCPELLISVTGGAKKFTVLPRLSEILKDGLVRVAINTNAWIITGGTATGVMKLVGEAVEGYVTDSENGKKQQLVVLGIASWGFVAQRKKLKDAERFPKKSPAQYEPQKTVEEDKDAPLDKNHTHFILVDNGSVGKAGGEIEFRSRLEKCIADAGNQQVPSVLIVVEGGVNTLKTVNETLERNIPVVVIGKSGRAADFIANCIARYEKHSTEKLQEEAEKYLSSAESESAAKAASDMQNCLKSGAKKKLVG</sequence>
<feature type="compositionally biased region" description="Basic and acidic residues" evidence="1">
    <location>
        <begin position="53"/>
        <end position="78"/>
    </location>
</feature>
<dbReference type="Proteomes" id="UP001374579">
    <property type="component" value="Unassembled WGS sequence"/>
</dbReference>
<organism evidence="3 4">
    <name type="scientific">Littorina saxatilis</name>
    <dbReference type="NCBI Taxonomy" id="31220"/>
    <lineage>
        <taxon>Eukaryota</taxon>
        <taxon>Metazoa</taxon>
        <taxon>Spiralia</taxon>
        <taxon>Lophotrochozoa</taxon>
        <taxon>Mollusca</taxon>
        <taxon>Gastropoda</taxon>
        <taxon>Caenogastropoda</taxon>
        <taxon>Littorinimorpha</taxon>
        <taxon>Littorinoidea</taxon>
        <taxon>Littorinidae</taxon>
        <taxon>Littorina</taxon>
    </lineage>
</organism>
<reference evidence="3 4" key="1">
    <citation type="submission" date="2024-02" db="EMBL/GenBank/DDBJ databases">
        <title>Chromosome-scale genome assembly of the rough periwinkle Littorina saxatilis.</title>
        <authorList>
            <person name="De Jode A."/>
            <person name="Faria R."/>
            <person name="Formenti G."/>
            <person name="Sims Y."/>
            <person name="Smith T.P."/>
            <person name="Tracey A."/>
            <person name="Wood J.M.D."/>
            <person name="Zagrodzka Z.B."/>
            <person name="Johannesson K."/>
            <person name="Butlin R.K."/>
            <person name="Leder E.H."/>
        </authorList>
    </citation>
    <scope>NUCLEOTIDE SEQUENCE [LARGE SCALE GENOMIC DNA]</scope>
    <source>
        <strain evidence="3">Snail1</strain>
        <tissue evidence="3">Muscle</tissue>
    </source>
</reference>
<feature type="region of interest" description="Disordered" evidence="1">
    <location>
        <begin position="200"/>
        <end position="219"/>
    </location>
</feature>
<dbReference type="InterPro" id="IPR050927">
    <property type="entry name" value="TRPM"/>
</dbReference>
<dbReference type="AlphaFoldDB" id="A0AAN9BG85"/>
<dbReference type="GO" id="GO:0099604">
    <property type="term" value="F:ligand-gated calcium channel activity"/>
    <property type="evidence" value="ECO:0007669"/>
    <property type="project" value="TreeGrafter"/>
</dbReference>
<accession>A0AAN9BG85</accession>
<evidence type="ECO:0000256" key="1">
    <source>
        <dbReference type="SAM" id="MobiDB-lite"/>
    </source>
</evidence>
<feature type="region of interest" description="Disordered" evidence="1">
    <location>
        <begin position="32"/>
        <end position="91"/>
    </location>
</feature>
<dbReference type="GO" id="GO:0005886">
    <property type="term" value="C:plasma membrane"/>
    <property type="evidence" value="ECO:0007669"/>
    <property type="project" value="TreeGrafter"/>
</dbReference>
<dbReference type="Gene3D" id="3.40.50.450">
    <property type="match status" value="1"/>
</dbReference>
<feature type="compositionally biased region" description="Polar residues" evidence="1">
    <location>
        <begin position="43"/>
        <end position="52"/>
    </location>
</feature>
<dbReference type="Pfam" id="PF18139">
    <property type="entry name" value="LSDAT_euk"/>
    <property type="match status" value="1"/>
</dbReference>
<proteinExistence type="predicted"/>
<dbReference type="EMBL" id="JBAMIC010000008">
    <property type="protein sequence ID" value="KAK7104609.1"/>
    <property type="molecule type" value="Genomic_DNA"/>
</dbReference>